<evidence type="ECO:0000313" key="4">
    <source>
        <dbReference type="Proteomes" id="UP000001449"/>
    </source>
</evidence>
<name>B8BZZ7_THAPS</name>
<dbReference type="InterPro" id="IPR045866">
    <property type="entry name" value="FAM210A/B-like"/>
</dbReference>
<dbReference type="KEGG" id="tps:THAPSDRAFT_4680"/>
<dbReference type="Pfam" id="PF06916">
    <property type="entry name" value="FAM210A-B_dom"/>
    <property type="match status" value="1"/>
</dbReference>
<organism evidence="3 4">
    <name type="scientific">Thalassiosira pseudonana</name>
    <name type="common">Marine diatom</name>
    <name type="synonym">Cyclotella nana</name>
    <dbReference type="NCBI Taxonomy" id="35128"/>
    <lineage>
        <taxon>Eukaryota</taxon>
        <taxon>Sar</taxon>
        <taxon>Stramenopiles</taxon>
        <taxon>Ochrophyta</taxon>
        <taxon>Bacillariophyta</taxon>
        <taxon>Coscinodiscophyceae</taxon>
        <taxon>Thalassiosirophycidae</taxon>
        <taxon>Thalassiosirales</taxon>
        <taxon>Thalassiosiraceae</taxon>
        <taxon>Thalassiosira</taxon>
    </lineage>
</organism>
<proteinExistence type="predicted"/>
<dbReference type="InParanoid" id="B8BZZ7"/>
<dbReference type="eggNOG" id="ENOG502R0W1">
    <property type="taxonomic scope" value="Eukaryota"/>
</dbReference>
<evidence type="ECO:0000256" key="1">
    <source>
        <dbReference type="SAM" id="Phobius"/>
    </source>
</evidence>
<dbReference type="PANTHER" id="PTHR21377">
    <property type="entry name" value="PROTEIN FAM210B, MITOCHONDRIAL"/>
    <property type="match status" value="1"/>
</dbReference>
<feature type="transmembrane region" description="Helical" evidence="1">
    <location>
        <begin position="38"/>
        <end position="61"/>
    </location>
</feature>
<dbReference type="AlphaFoldDB" id="B8BZZ7"/>
<evidence type="ECO:0000259" key="2">
    <source>
        <dbReference type="Pfam" id="PF06916"/>
    </source>
</evidence>
<keyword evidence="1" id="KW-0812">Transmembrane</keyword>
<keyword evidence="1" id="KW-0472">Membrane</keyword>
<dbReference type="InterPro" id="IPR009688">
    <property type="entry name" value="FAM210A/B-like_dom"/>
</dbReference>
<keyword evidence="4" id="KW-1185">Reference proteome</keyword>
<gene>
    <name evidence="3" type="ORF">THAPSDRAFT_4680</name>
</gene>
<dbReference type="RefSeq" id="XP_002289436.1">
    <property type="nucleotide sequence ID" value="XM_002289400.1"/>
</dbReference>
<dbReference type="PANTHER" id="PTHR21377:SF0">
    <property type="entry name" value="PROTEIN FAM210B, MITOCHONDRIAL"/>
    <property type="match status" value="1"/>
</dbReference>
<evidence type="ECO:0000313" key="3">
    <source>
        <dbReference type="EMBL" id="EED92973.1"/>
    </source>
</evidence>
<keyword evidence="1" id="KW-1133">Transmembrane helix</keyword>
<dbReference type="GeneID" id="7451912"/>
<sequence>MELREYDAQIARLQTLRAINTGELYTLRGKFKMLSRDYGMGFLAWYWTVWFTTAGLSYAAIELGGVDPIMVASKVEMWMGWENGAISGKLDPTLGQIGLVVAVNECLEPLRLPVVVLTTKPVVNFFTRK</sequence>
<dbReference type="HOGENOM" id="CLU_1953216_0_0_1"/>
<dbReference type="EMBL" id="CM000641">
    <property type="protein sequence ID" value="EED92973.1"/>
    <property type="molecule type" value="Genomic_DNA"/>
</dbReference>
<accession>B8BZZ7</accession>
<dbReference type="Proteomes" id="UP000001449">
    <property type="component" value="Chromosome 4"/>
</dbReference>
<dbReference type="GO" id="GO:0005739">
    <property type="term" value="C:mitochondrion"/>
    <property type="evidence" value="ECO:0000318"/>
    <property type="project" value="GO_Central"/>
</dbReference>
<feature type="domain" description="DUF1279" evidence="2">
    <location>
        <begin position="30"/>
        <end position="120"/>
    </location>
</feature>
<reference evidence="3 4" key="2">
    <citation type="journal article" date="2008" name="Nature">
        <title>The Phaeodactylum genome reveals the evolutionary history of diatom genomes.</title>
        <authorList>
            <person name="Bowler C."/>
            <person name="Allen A.E."/>
            <person name="Badger J.H."/>
            <person name="Grimwood J."/>
            <person name="Jabbari K."/>
            <person name="Kuo A."/>
            <person name="Maheswari U."/>
            <person name="Martens C."/>
            <person name="Maumus F."/>
            <person name="Otillar R.P."/>
            <person name="Rayko E."/>
            <person name="Salamov A."/>
            <person name="Vandepoele K."/>
            <person name="Beszteri B."/>
            <person name="Gruber A."/>
            <person name="Heijde M."/>
            <person name="Katinka M."/>
            <person name="Mock T."/>
            <person name="Valentin K."/>
            <person name="Verret F."/>
            <person name="Berges J.A."/>
            <person name="Brownlee C."/>
            <person name="Cadoret J.P."/>
            <person name="Chiovitti A."/>
            <person name="Choi C.J."/>
            <person name="Coesel S."/>
            <person name="De Martino A."/>
            <person name="Detter J.C."/>
            <person name="Durkin C."/>
            <person name="Falciatore A."/>
            <person name="Fournet J."/>
            <person name="Haruta M."/>
            <person name="Huysman M.J."/>
            <person name="Jenkins B.D."/>
            <person name="Jiroutova K."/>
            <person name="Jorgensen R.E."/>
            <person name="Joubert Y."/>
            <person name="Kaplan A."/>
            <person name="Kroger N."/>
            <person name="Kroth P.G."/>
            <person name="La Roche J."/>
            <person name="Lindquist E."/>
            <person name="Lommer M."/>
            <person name="Martin-Jezequel V."/>
            <person name="Lopez P.J."/>
            <person name="Lucas S."/>
            <person name="Mangogna M."/>
            <person name="McGinnis K."/>
            <person name="Medlin L.K."/>
            <person name="Montsant A."/>
            <person name="Oudot-Le Secq M.P."/>
            <person name="Napoli C."/>
            <person name="Obornik M."/>
            <person name="Parker M.S."/>
            <person name="Petit J.L."/>
            <person name="Porcel B.M."/>
            <person name="Poulsen N."/>
            <person name="Robison M."/>
            <person name="Rychlewski L."/>
            <person name="Rynearson T.A."/>
            <person name="Schmutz J."/>
            <person name="Shapiro H."/>
            <person name="Siaut M."/>
            <person name="Stanley M."/>
            <person name="Sussman M.R."/>
            <person name="Taylor A.R."/>
            <person name="Vardi A."/>
            <person name="von Dassow P."/>
            <person name="Vyverman W."/>
            <person name="Willis A."/>
            <person name="Wyrwicz L.S."/>
            <person name="Rokhsar D.S."/>
            <person name="Weissenbach J."/>
            <person name="Armbrust E.V."/>
            <person name="Green B.R."/>
            <person name="Van de Peer Y."/>
            <person name="Grigoriev I.V."/>
        </authorList>
    </citation>
    <scope>NUCLEOTIDE SEQUENCE [LARGE SCALE GENOMIC DNA]</scope>
    <source>
        <strain evidence="3 4">CCMP1335</strain>
    </source>
</reference>
<dbReference type="OMA" id="ASKVEMW"/>
<reference evidence="3 4" key="1">
    <citation type="journal article" date="2004" name="Science">
        <title>The genome of the diatom Thalassiosira pseudonana: ecology, evolution, and metabolism.</title>
        <authorList>
            <person name="Armbrust E.V."/>
            <person name="Berges J.A."/>
            <person name="Bowler C."/>
            <person name="Green B.R."/>
            <person name="Martinez D."/>
            <person name="Putnam N.H."/>
            <person name="Zhou S."/>
            <person name="Allen A.E."/>
            <person name="Apt K.E."/>
            <person name="Bechner M."/>
            <person name="Brzezinski M.A."/>
            <person name="Chaal B.K."/>
            <person name="Chiovitti A."/>
            <person name="Davis A.K."/>
            <person name="Demarest M.S."/>
            <person name="Detter J.C."/>
            <person name="Glavina T."/>
            <person name="Goodstein D."/>
            <person name="Hadi M.Z."/>
            <person name="Hellsten U."/>
            <person name="Hildebrand M."/>
            <person name="Jenkins B.D."/>
            <person name="Jurka J."/>
            <person name="Kapitonov V.V."/>
            <person name="Kroger N."/>
            <person name="Lau W.W."/>
            <person name="Lane T.W."/>
            <person name="Larimer F.W."/>
            <person name="Lippmeier J.C."/>
            <person name="Lucas S."/>
            <person name="Medina M."/>
            <person name="Montsant A."/>
            <person name="Obornik M."/>
            <person name="Parker M.S."/>
            <person name="Palenik B."/>
            <person name="Pazour G.J."/>
            <person name="Richardson P.M."/>
            <person name="Rynearson T.A."/>
            <person name="Saito M.A."/>
            <person name="Schwartz D.C."/>
            <person name="Thamatrakoln K."/>
            <person name="Valentin K."/>
            <person name="Vardi A."/>
            <person name="Wilkerson F.P."/>
            <person name="Rokhsar D.S."/>
        </authorList>
    </citation>
    <scope>NUCLEOTIDE SEQUENCE [LARGE SCALE GENOMIC DNA]</scope>
    <source>
        <strain evidence="3 4">CCMP1335</strain>
    </source>
</reference>
<protein>
    <recommendedName>
        <fullName evidence="2">DUF1279 domain-containing protein</fullName>
    </recommendedName>
</protein>
<dbReference type="PaxDb" id="35128-Thaps4680"/>